<reference evidence="7 8" key="1">
    <citation type="journal article" date="2020" name="ISME J.">
        <title>Uncovering the hidden diversity of litter-decomposition mechanisms in mushroom-forming fungi.</title>
        <authorList>
            <person name="Floudas D."/>
            <person name="Bentzer J."/>
            <person name="Ahren D."/>
            <person name="Johansson T."/>
            <person name="Persson P."/>
            <person name="Tunlid A."/>
        </authorList>
    </citation>
    <scope>NUCLEOTIDE SEQUENCE [LARGE SCALE GENOMIC DNA]</scope>
    <source>
        <strain evidence="7 8">CBS 101986</strain>
    </source>
</reference>
<accession>A0A8H5BVH5</accession>
<keyword evidence="2" id="KW-0285">Flavoprotein</keyword>
<name>A0A8H5BVH5_9AGAR</name>
<keyword evidence="4" id="KW-0560">Oxidoreductase</keyword>
<dbReference type="Pfam" id="PF01565">
    <property type="entry name" value="FAD_binding_4"/>
    <property type="match status" value="1"/>
</dbReference>
<dbReference type="InterPro" id="IPR050416">
    <property type="entry name" value="FAD-linked_Oxidoreductase"/>
</dbReference>
<evidence type="ECO:0000313" key="8">
    <source>
        <dbReference type="Proteomes" id="UP000567179"/>
    </source>
</evidence>
<evidence type="ECO:0000256" key="2">
    <source>
        <dbReference type="ARBA" id="ARBA00022630"/>
    </source>
</evidence>
<dbReference type="InterPro" id="IPR016166">
    <property type="entry name" value="FAD-bd_PCMH"/>
</dbReference>
<evidence type="ECO:0000256" key="3">
    <source>
        <dbReference type="ARBA" id="ARBA00022827"/>
    </source>
</evidence>
<dbReference type="PROSITE" id="PS51387">
    <property type="entry name" value="FAD_PCMH"/>
    <property type="match status" value="1"/>
</dbReference>
<keyword evidence="5" id="KW-0732">Signal</keyword>
<evidence type="ECO:0000313" key="7">
    <source>
        <dbReference type="EMBL" id="KAF5329746.1"/>
    </source>
</evidence>
<keyword evidence="8" id="KW-1185">Reference proteome</keyword>
<dbReference type="PANTHER" id="PTHR42973">
    <property type="entry name" value="BINDING OXIDOREDUCTASE, PUTATIVE (AFU_ORTHOLOGUE AFUA_1G17690)-RELATED"/>
    <property type="match status" value="1"/>
</dbReference>
<dbReference type="AlphaFoldDB" id="A0A8H5BVH5"/>
<evidence type="ECO:0000256" key="4">
    <source>
        <dbReference type="ARBA" id="ARBA00023002"/>
    </source>
</evidence>
<gene>
    <name evidence="7" type="ORF">D9619_009170</name>
</gene>
<dbReference type="InterPro" id="IPR016169">
    <property type="entry name" value="FAD-bd_PCMH_sub2"/>
</dbReference>
<dbReference type="EMBL" id="JAACJJ010000002">
    <property type="protein sequence ID" value="KAF5329746.1"/>
    <property type="molecule type" value="Genomic_DNA"/>
</dbReference>
<dbReference type="Gene3D" id="3.30.465.10">
    <property type="match status" value="1"/>
</dbReference>
<dbReference type="Proteomes" id="UP000567179">
    <property type="component" value="Unassembled WGS sequence"/>
</dbReference>
<feature type="signal peptide" evidence="5">
    <location>
        <begin position="1"/>
        <end position="29"/>
    </location>
</feature>
<sequence>MLLSSTSRLRLLAWTLNAGLSLLVHSVAATEQKSASVCAYLRFELGQSIVQLQNDEYYTKAMANPYSLFNTVSRPSCVVVPTSTAHVQAAMKAINRGRVRYAVQAGGHSAMTGWNNVQDGVLIFFAKMNTISYNTTTNRATLGPGVRWEDAIAALEPYGVAPMGGRLGHIGTGLLLGGGISYLASEHGWSSDAIRAMDVVLVDGNKVTATRSNAYSDLFRALKGGGSRFGIVTRFEVEPIVVGRQTDKNWYGGLIFYPESSGEALIRATQKFVQNTKDPKTALLVVMAYVIQDGAPVSSHTVSLFYRGSSLPHSIFGDFLDTPSTSQLLGPLSYTEVANIFGSGDYRDSGERFTGSAFSGGVGQYLKAFNDWKLHTARSAHALNSTVFAFTPILQSQIQVARDSGGNAINPTLKSYASVHWQSTFIAGALTVPTDVEHSLDWLMTSNPPSTGAPLDLNESQKNQNVYKTYGDYAFMKRVYAKYDPTRFNVRYSDGPIGL</sequence>
<evidence type="ECO:0000256" key="5">
    <source>
        <dbReference type="SAM" id="SignalP"/>
    </source>
</evidence>
<feature type="chain" id="PRO_5034003299" description="FAD-binding PCMH-type domain-containing protein" evidence="5">
    <location>
        <begin position="30"/>
        <end position="499"/>
    </location>
</feature>
<dbReference type="InterPro" id="IPR006094">
    <property type="entry name" value="Oxid_FAD_bind_N"/>
</dbReference>
<dbReference type="OrthoDB" id="2151789at2759"/>
<dbReference type="PANTHER" id="PTHR42973:SF13">
    <property type="entry name" value="FAD-BINDING PCMH-TYPE DOMAIN-CONTAINING PROTEIN"/>
    <property type="match status" value="1"/>
</dbReference>
<feature type="domain" description="FAD-binding PCMH-type" evidence="6">
    <location>
        <begin position="71"/>
        <end position="242"/>
    </location>
</feature>
<evidence type="ECO:0000256" key="1">
    <source>
        <dbReference type="ARBA" id="ARBA00005466"/>
    </source>
</evidence>
<dbReference type="SUPFAM" id="SSF56176">
    <property type="entry name" value="FAD-binding/transporter-associated domain-like"/>
    <property type="match status" value="1"/>
</dbReference>
<comment type="similarity">
    <text evidence="1">Belongs to the oxygen-dependent FAD-linked oxidoreductase family.</text>
</comment>
<protein>
    <recommendedName>
        <fullName evidence="6">FAD-binding PCMH-type domain-containing protein</fullName>
    </recommendedName>
</protein>
<evidence type="ECO:0000259" key="6">
    <source>
        <dbReference type="PROSITE" id="PS51387"/>
    </source>
</evidence>
<dbReference type="InterPro" id="IPR036318">
    <property type="entry name" value="FAD-bd_PCMH-like_sf"/>
</dbReference>
<dbReference type="GO" id="GO:0071949">
    <property type="term" value="F:FAD binding"/>
    <property type="evidence" value="ECO:0007669"/>
    <property type="project" value="InterPro"/>
</dbReference>
<dbReference type="GO" id="GO:0016491">
    <property type="term" value="F:oxidoreductase activity"/>
    <property type="evidence" value="ECO:0007669"/>
    <property type="project" value="UniProtKB-KW"/>
</dbReference>
<organism evidence="7 8">
    <name type="scientific">Psilocybe cf. subviscida</name>
    <dbReference type="NCBI Taxonomy" id="2480587"/>
    <lineage>
        <taxon>Eukaryota</taxon>
        <taxon>Fungi</taxon>
        <taxon>Dikarya</taxon>
        <taxon>Basidiomycota</taxon>
        <taxon>Agaricomycotina</taxon>
        <taxon>Agaricomycetes</taxon>
        <taxon>Agaricomycetidae</taxon>
        <taxon>Agaricales</taxon>
        <taxon>Agaricineae</taxon>
        <taxon>Strophariaceae</taxon>
        <taxon>Psilocybe</taxon>
    </lineage>
</organism>
<comment type="caution">
    <text evidence="7">The sequence shown here is derived from an EMBL/GenBank/DDBJ whole genome shotgun (WGS) entry which is preliminary data.</text>
</comment>
<proteinExistence type="inferred from homology"/>
<keyword evidence="3" id="KW-0274">FAD</keyword>